<dbReference type="SUPFAM" id="SSF53649">
    <property type="entry name" value="Alkaline phosphatase-like"/>
    <property type="match status" value="1"/>
</dbReference>
<dbReference type="GO" id="GO:0008973">
    <property type="term" value="F:phosphopentomutase activity"/>
    <property type="evidence" value="ECO:0007669"/>
    <property type="project" value="InterPro"/>
</dbReference>
<name>A0A918N5S3_9FLAO</name>
<dbReference type="InterPro" id="IPR006124">
    <property type="entry name" value="Metalloenzyme"/>
</dbReference>
<keyword evidence="3" id="KW-0464">Manganese</keyword>
<dbReference type="PANTHER" id="PTHR21110:SF0">
    <property type="entry name" value="PHOSPHOPENTOMUTASE"/>
    <property type="match status" value="1"/>
</dbReference>
<dbReference type="InterPro" id="IPR017850">
    <property type="entry name" value="Alkaline_phosphatase_core_sf"/>
</dbReference>
<evidence type="ECO:0000313" key="6">
    <source>
        <dbReference type="Proteomes" id="UP000601108"/>
    </source>
</evidence>
<dbReference type="Pfam" id="PF01676">
    <property type="entry name" value="Metalloenzyme"/>
    <property type="match status" value="1"/>
</dbReference>
<evidence type="ECO:0000256" key="1">
    <source>
        <dbReference type="ARBA" id="ARBA00010373"/>
    </source>
</evidence>
<keyword evidence="6" id="KW-1185">Reference proteome</keyword>
<dbReference type="GO" id="GO:0000287">
    <property type="term" value="F:magnesium ion binding"/>
    <property type="evidence" value="ECO:0007669"/>
    <property type="project" value="InterPro"/>
</dbReference>
<dbReference type="Proteomes" id="UP000601108">
    <property type="component" value="Unassembled WGS sequence"/>
</dbReference>
<protein>
    <submittedName>
        <fullName evidence="5">Metalloenzyme</fullName>
    </submittedName>
</protein>
<sequence length="309" mass="34973">MKNKLIFIFLDGVGLGEKVDSNPFTKAFMPTIFNLIGEKLTNTTNVTEQNILVKGIDACLEIEGVPQSATGQTSLFTGYNAQRHLGYHLMAYPNDQLISLINKRSIFKYAKENHIKSIFANSYTDKFFKSFDSTSPNYSVTTRCVLAAENKFNTLDDLVENKAVHWDITNVTLQDIPNNKVPLITPFTAGENLKNLTTDYDLVLYECFLPDLIGHRKDMNKSIMFLEMFDKFLEGVIYNKSENVQVLISSDHGNIEDLSFGGHSKNPVPFILIGNKAHHFLKIDTINEIFDMIFSKLFGIVSISEFEKI</sequence>
<keyword evidence="2" id="KW-0479">Metal-binding</keyword>
<evidence type="ECO:0000313" key="5">
    <source>
        <dbReference type="EMBL" id="GGX32853.1"/>
    </source>
</evidence>
<evidence type="ECO:0000259" key="4">
    <source>
        <dbReference type="Pfam" id="PF01676"/>
    </source>
</evidence>
<dbReference type="Gene3D" id="3.40.720.10">
    <property type="entry name" value="Alkaline Phosphatase, subunit A"/>
    <property type="match status" value="1"/>
</dbReference>
<dbReference type="GO" id="GO:0009117">
    <property type="term" value="P:nucleotide metabolic process"/>
    <property type="evidence" value="ECO:0007669"/>
    <property type="project" value="InterPro"/>
</dbReference>
<evidence type="ECO:0000256" key="3">
    <source>
        <dbReference type="ARBA" id="ARBA00023211"/>
    </source>
</evidence>
<feature type="domain" description="Metalloenzyme" evidence="4">
    <location>
        <begin position="4"/>
        <end position="278"/>
    </location>
</feature>
<dbReference type="InterPro" id="IPR010045">
    <property type="entry name" value="DeoB"/>
</dbReference>
<accession>A0A918N5S3</accession>
<comment type="caution">
    <text evidence="5">The sequence shown here is derived from an EMBL/GenBank/DDBJ whole genome shotgun (WGS) entry which is preliminary data.</text>
</comment>
<dbReference type="EMBL" id="BMWS01000036">
    <property type="protein sequence ID" value="GGX32853.1"/>
    <property type="molecule type" value="Genomic_DNA"/>
</dbReference>
<gene>
    <name evidence="5" type="ORF">GCM10007384_37040</name>
</gene>
<dbReference type="RefSeq" id="WP_027413706.1">
    <property type="nucleotide sequence ID" value="NZ_BMWS01000036.1"/>
</dbReference>
<dbReference type="AlphaFoldDB" id="A0A918N5S3"/>
<dbReference type="GO" id="GO:0043094">
    <property type="term" value="P:metabolic compound salvage"/>
    <property type="evidence" value="ECO:0007669"/>
    <property type="project" value="InterPro"/>
</dbReference>
<organism evidence="5 6">
    <name type="scientific">Aquimarina muelleri</name>
    <dbReference type="NCBI Taxonomy" id="279356"/>
    <lineage>
        <taxon>Bacteria</taxon>
        <taxon>Pseudomonadati</taxon>
        <taxon>Bacteroidota</taxon>
        <taxon>Flavobacteriia</taxon>
        <taxon>Flavobacteriales</taxon>
        <taxon>Flavobacteriaceae</taxon>
        <taxon>Aquimarina</taxon>
    </lineage>
</organism>
<comment type="similarity">
    <text evidence="1">Belongs to the phosphopentomutase family.</text>
</comment>
<reference evidence="5 6" key="1">
    <citation type="journal article" date="2014" name="Int. J. Syst. Evol. Microbiol.">
        <title>Complete genome sequence of Corynebacterium casei LMG S-19264T (=DSM 44701T), isolated from a smear-ripened cheese.</title>
        <authorList>
            <consortium name="US DOE Joint Genome Institute (JGI-PGF)"/>
            <person name="Walter F."/>
            <person name="Albersmeier A."/>
            <person name="Kalinowski J."/>
            <person name="Ruckert C."/>
        </authorList>
    </citation>
    <scope>NUCLEOTIDE SEQUENCE [LARGE SCALE GENOMIC DNA]</scope>
    <source>
        <strain evidence="5 6">KCTC 12285</strain>
    </source>
</reference>
<evidence type="ECO:0000256" key="2">
    <source>
        <dbReference type="ARBA" id="ARBA00022723"/>
    </source>
</evidence>
<dbReference type="PANTHER" id="PTHR21110">
    <property type="entry name" value="PHOSPHOPENTOMUTASE"/>
    <property type="match status" value="1"/>
</dbReference>
<dbReference type="GO" id="GO:0005829">
    <property type="term" value="C:cytosol"/>
    <property type="evidence" value="ECO:0007669"/>
    <property type="project" value="TreeGrafter"/>
</dbReference>
<proteinExistence type="inferred from homology"/>